<feature type="transmembrane region" description="Helical" evidence="9">
    <location>
        <begin position="122"/>
        <end position="142"/>
    </location>
</feature>
<dbReference type="InterPro" id="IPR039653">
    <property type="entry name" value="Prenyltransferase"/>
</dbReference>
<feature type="transmembrane region" description="Helical" evidence="9">
    <location>
        <begin position="83"/>
        <end position="102"/>
    </location>
</feature>
<keyword evidence="5 10" id="KW-0808">Transferase</keyword>
<proteinExistence type="inferred from homology"/>
<dbReference type="GO" id="GO:0005743">
    <property type="term" value="C:mitochondrial inner membrane"/>
    <property type="evidence" value="ECO:0007669"/>
    <property type="project" value="TreeGrafter"/>
</dbReference>
<evidence type="ECO:0000313" key="11">
    <source>
        <dbReference type="Proteomes" id="UP000053095"/>
    </source>
</evidence>
<dbReference type="GO" id="GO:0016114">
    <property type="term" value="P:terpenoid biosynthetic process"/>
    <property type="evidence" value="ECO:0007669"/>
    <property type="project" value="UniProtKB-UniPathway"/>
</dbReference>
<evidence type="ECO:0000256" key="1">
    <source>
        <dbReference type="ARBA" id="ARBA00001946"/>
    </source>
</evidence>
<evidence type="ECO:0000256" key="6">
    <source>
        <dbReference type="ARBA" id="ARBA00022692"/>
    </source>
</evidence>
<feature type="transmembrane region" description="Helical" evidence="9">
    <location>
        <begin position="258"/>
        <end position="279"/>
    </location>
</feature>
<dbReference type="Proteomes" id="UP000053095">
    <property type="component" value="Unassembled WGS sequence"/>
</dbReference>
<accession>A0A6V8H4D7</accession>
<evidence type="ECO:0000256" key="2">
    <source>
        <dbReference type="ARBA" id="ARBA00004141"/>
    </source>
</evidence>
<feature type="transmembrane region" description="Helical" evidence="9">
    <location>
        <begin position="52"/>
        <end position="71"/>
    </location>
</feature>
<keyword evidence="11" id="KW-1185">Reference proteome</keyword>
<dbReference type="PROSITE" id="PS00943">
    <property type="entry name" value="UBIA"/>
    <property type="match status" value="1"/>
</dbReference>
<dbReference type="InterPro" id="IPR030470">
    <property type="entry name" value="UbiA_prenylTrfase_CS"/>
</dbReference>
<evidence type="ECO:0000256" key="4">
    <source>
        <dbReference type="ARBA" id="ARBA00005985"/>
    </source>
</evidence>
<evidence type="ECO:0000256" key="7">
    <source>
        <dbReference type="ARBA" id="ARBA00022989"/>
    </source>
</evidence>
<dbReference type="PANTHER" id="PTHR11048">
    <property type="entry name" value="PRENYLTRANSFERASES"/>
    <property type="match status" value="1"/>
</dbReference>
<comment type="pathway">
    <text evidence="3">Secondary metabolite biosynthesis; terpenoid biosynthesis.</text>
</comment>
<organism evidence="10 11">
    <name type="scientific">Talaromyces pinophilus</name>
    <name type="common">Penicillium pinophilum</name>
    <dbReference type="NCBI Taxonomy" id="128442"/>
    <lineage>
        <taxon>Eukaryota</taxon>
        <taxon>Fungi</taxon>
        <taxon>Dikarya</taxon>
        <taxon>Ascomycota</taxon>
        <taxon>Pezizomycotina</taxon>
        <taxon>Eurotiomycetes</taxon>
        <taxon>Eurotiomycetidae</taxon>
        <taxon>Eurotiales</taxon>
        <taxon>Trichocomaceae</taxon>
        <taxon>Talaromyces</taxon>
        <taxon>Talaromyces sect. Talaromyces</taxon>
    </lineage>
</organism>
<dbReference type="PANTHER" id="PTHR11048:SF39">
    <property type="entry name" value="POLYPRENYL TRANSFERASE AUSN"/>
    <property type="match status" value="1"/>
</dbReference>
<evidence type="ECO:0000256" key="8">
    <source>
        <dbReference type="ARBA" id="ARBA00023136"/>
    </source>
</evidence>
<feature type="transmembrane region" description="Helical" evidence="9">
    <location>
        <begin position="213"/>
        <end position="232"/>
    </location>
</feature>
<dbReference type="AlphaFoldDB" id="A0A6V8H4D7"/>
<dbReference type="GO" id="GO:0006744">
    <property type="term" value="P:ubiquinone biosynthetic process"/>
    <property type="evidence" value="ECO:0007669"/>
    <property type="project" value="TreeGrafter"/>
</dbReference>
<reference evidence="11" key="1">
    <citation type="journal article" date="2015" name="Genome Announc.">
        <title>Draft genome sequence of Talaromyces cellulolyticus strain Y-94, a source of lignocellulosic biomass-degrading enzymes.</title>
        <authorList>
            <person name="Fujii T."/>
            <person name="Koike H."/>
            <person name="Sawayama S."/>
            <person name="Yano S."/>
            <person name="Inoue H."/>
        </authorList>
    </citation>
    <scope>NUCLEOTIDE SEQUENCE [LARGE SCALE GENOMIC DNA]</scope>
    <source>
        <strain evidence="11">Y-94</strain>
    </source>
</reference>
<dbReference type="InterPro" id="IPR000537">
    <property type="entry name" value="UbiA_prenyltransferase"/>
</dbReference>
<dbReference type="EMBL" id="DF933813">
    <property type="protein sequence ID" value="GAM35596.1"/>
    <property type="molecule type" value="Genomic_DNA"/>
</dbReference>
<evidence type="ECO:0000313" key="10">
    <source>
        <dbReference type="EMBL" id="GAM35596.1"/>
    </source>
</evidence>
<dbReference type="FunFam" id="1.20.120.1780:FF:000001">
    <property type="entry name" value="4-hydroxybenzoate octaprenyltransferase"/>
    <property type="match status" value="1"/>
</dbReference>
<comment type="subcellular location">
    <subcellularLocation>
        <location evidence="2">Membrane</location>
        <topology evidence="2">Multi-pass membrane protein</topology>
    </subcellularLocation>
</comment>
<sequence length="289" mass="31866">MNPKSQKENYVAHTVSERGSRLEYKAPSNGIFSVLPKSWKPYAELMRLDRPAGFFAFYWHYLVGLGYGVAICKPIPSPIDVSLVAVYLAALVVVHRGAVCTINDNLDQEFDRKVARTQFRPIARGAVSTTQAYIFASIQYLILTSMILWHPYFHSHDIYTSLPTIILTVYPLAKRVTDFPQLILGFGFAAEIPFSAIMVGLDLQSAEHAFGPLLNLFVASAIWTIIFDTIYAHQDLKDDVKTGVGSLAVRLGQHSKPVLSVLAIVQVALLVTAGVQSAFSPGGPKITRK</sequence>
<feature type="transmembrane region" description="Helical" evidence="9">
    <location>
        <begin position="182"/>
        <end position="201"/>
    </location>
</feature>
<dbReference type="Gene3D" id="1.20.120.1780">
    <property type="entry name" value="UbiA prenyltransferase"/>
    <property type="match status" value="1"/>
</dbReference>
<name>A0A6V8H4D7_TALPI</name>
<keyword evidence="7 9" id="KW-1133">Transmembrane helix</keyword>
<dbReference type="InterPro" id="IPR044878">
    <property type="entry name" value="UbiA_sf"/>
</dbReference>
<dbReference type="UniPathway" id="UPA00213"/>
<dbReference type="GO" id="GO:0008412">
    <property type="term" value="F:4-hydroxybenzoate polyprenyltransferase activity"/>
    <property type="evidence" value="ECO:0007669"/>
    <property type="project" value="TreeGrafter"/>
</dbReference>
<keyword evidence="8 9" id="KW-0472">Membrane</keyword>
<dbReference type="Pfam" id="PF01040">
    <property type="entry name" value="UbiA"/>
    <property type="match status" value="1"/>
</dbReference>
<evidence type="ECO:0000256" key="9">
    <source>
        <dbReference type="SAM" id="Phobius"/>
    </source>
</evidence>
<comment type="cofactor">
    <cofactor evidence="1">
        <name>Mg(2+)</name>
        <dbReference type="ChEBI" id="CHEBI:18420"/>
    </cofactor>
</comment>
<evidence type="ECO:0000256" key="3">
    <source>
        <dbReference type="ARBA" id="ARBA00004721"/>
    </source>
</evidence>
<gene>
    <name evidence="10" type="ORF">TCE0_017f04049</name>
</gene>
<keyword evidence="6 9" id="KW-0812">Transmembrane</keyword>
<comment type="caution">
    <text evidence="10">The sequence shown here is derived from an EMBL/GenBank/DDBJ whole genome shotgun (WGS) entry which is preliminary data.</text>
</comment>
<comment type="similarity">
    <text evidence="4">Belongs to the UbiA prenyltransferase family.</text>
</comment>
<dbReference type="CDD" id="cd13959">
    <property type="entry name" value="PT_UbiA_COQ2"/>
    <property type="match status" value="1"/>
</dbReference>
<protein>
    <submittedName>
        <fullName evidence="10">4-hydroxybenzoate polyprenyl transferase</fullName>
    </submittedName>
</protein>
<dbReference type="Gene3D" id="1.10.357.140">
    <property type="entry name" value="UbiA prenyltransferase"/>
    <property type="match status" value="1"/>
</dbReference>
<feature type="non-terminal residue" evidence="10">
    <location>
        <position position="289"/>
    </location>
</feature>
<evidence type="ECO:0000256" key="5">
    <source>
        <dbReference type="ARBA" id="ARBA00022679"/>
    </source>
</evidence>